<protein>
    <submittedName>
        <fullName evidence="2">Short-chain dehydrogenase</fullName>
    </submittedName>
</protein>
<reference evidence="2" key="1">
    <citation type="journal article" date="2021" name="Nat. Commun.">
        <title>Genetic determinants of endophytism in the Arabidopsis root mycobiome.</title>
        <authorList>
            <person name="Mesny F."/>
            <person name="Miyauchi S."/>
            <person name="Thiergart T."/>
            <person name="Pickel B."/>
            <person name="Atanasova L."/>
            <person name="Karlsson M."/>
            <person name="Huettel B."/>
            <person name="Barry K.W."/>
            <person name="Haridas S."/>
            <person name="Chen C."/>
            <person name="Bauer D."/>
            <person name="Andreopoulos W."/>
            <person name="Pangilinan J."/>
            <person name="LaButti K."/>
            <person name="Riley R."/>
            <person name="Lipzen A."/>
            <person name="Clum A."/>
            <person name="Drula E."/>
            <person name="Henrissat B."/>
            <person name="Kohler A."/>
            <person name="Grigoriev I.V."/>
            <person name="Martin F.M."/>
            <person name="Hacquard S."/>
        </authorList>
    </citation>
    <scope>NUCLEOTIDE SEQUENCE</scope>
    <source>
        <strain evidence="2">MPI-SDFR-AT-0073</strain>
    </source>
</reference>
<proteinExistence type="predicted"/>
<evidence type="ECO:0000313" key="2">
    <source>
        <dbReference type="EMBL" id="KAH6638569.1"/>
    </source>
</evidence>
<dbReference type="PRINTS" id="PR00081">
    <property type="entry name" value="GDHRDH"/>
</dbReference>
<dbReference type="GeneID" id="70130037"/>
<name>A0A9P8UA15_9PEZI</name>
<evidence type="ECO:0000313" key="3">
    <source>
        <dbReference type="Proteomes" id="UP000758603"/>
    </source>
</evidence>
<dbReference type="PANTHER" id="PTHR43157">
    <property type="entry name" value="PHOSPHATIDYLINOSITOL-GLYCAN BIOSYNTHESIS CLASS F PROTEIN-RELATED"/>
    <property type="match status" value="1"/>
</dbReference>
<dbReference type="Pfam" id="PF00106">
    <property type="entry name" value="adh_short"/>
    <property type="match status" value="1"/>
</dbReference>
<dbReference type="InterPro" id="IPR002347">
    <property type="entry name" value="SDR_fam"/>
</dbReference>
<sequence length="309" mass="34396">MSLYYPRPTLTEQNFPDQLGKVFVVTGSSSGFGMELAKLLYQRHAKVYIAVRSEAKALAAIEEIRNAFPQSKGKLVYLHLDLADLVSVKLSAQELLINESRLDVLWNNAGVMVPPEGSKTTQGYELQLGVNVIAACMFALCLRPLLAATAAKAPKNSVRVVWVSSIAAKTAPKPAVDLMNMWNEVYDEKQWIKYCRSKAGTILIAAEFGKRVASEGIISISLEPGIARTELQRSAPAYQRLLVSIAGYDPKKGAYTELFAGLSSKITVDNQGLWVVPIGRLQTYRKDFLDEELRRKYYEWIDTQISPFK</sequence>
<dbReference type="GO" id="GO:0016491">
    <property type="term" value="F:oxidoreductase activity"/>
    <property type="evidence" value="ECO:0007669"/>
    <property type="project" value="UniProtKB-KW"/>
</dbReference>
<accession>A0A9P8UA15</accession>
<dbReference type="RefSeq" id="XP_045950841.1">
    <property type="nucleotide sequence ID" value="XM_046101145.1"/>
</dbReference>
<keyword evidence="1" id="KW-0560">Oxidoreductase</keyword>
<evidence type="ECO:0000256" key="1">
    <source>
        <dbReference type="ARBA" id="ARBA00023002"/>
    </source>
</evidence>
<dbReference type="PANTHER" id="PTHR43157:SF31">
    <property type="entry name" value="PHOSPHATIDYLINOSITOL-GLYCAN BIOSYNTHESIS CLASS F PROTEIN"/>
    <property type="match status" value="1"/>
</dbReference>
<keyword evidence="3" id="KW-1185">Reference proteome</keyword>
<dbReference type="InterPro" id="IPR036291">
    <property type="entry name" value="NAD(P)-bd_dom_sf"/>
</dbReference>
<gene>
    <name evidence="2" type="ORF">BKA67DRAFT_542675</name>
</gene>
<dbReference type="OrthoDB" id="191139at2759"/>
<organism evidence="2 3">
    <name type="scientific">Truncatella angustata</name>
    <dbReference type="NCBI Taxonomy" id="152316"/>
    <lineage>
        <taxon>Eukaryota</taxon>
        <taxon>Fungi</taxon>
        <taxon>Dikarya</taxon>
        <taxon>Ascomycota</taxon>
        <taxon>Pezizomycotina</taxon>
        <taxon>Sordariomycetes</taxon>
        <taxon>Xylariomycetidae</taxon>
        <taxon>Amphisphaeriales</taxon>
        <taxon>Sporocadaceae</taxon>
        <taxon>Truncatella</taxon>
    </lineage>
</organism>
<dbReference type="Proteomes" id="UP000758603">
    <property type="component" value="Unassembled WGS sequence"/>
</dbReference>
<comment type="caution">
    <text evidence="2">The sequence shown here is derived from an EMBL/GenBank/DDBJ whole genome shotgun (WGS) entry which is preliminary data.</text>
</comment>
<dbReference type="EMBL" id="JAGPXC010000015">
    <property type="protein sequence ID" value="KAH6638569.1"/>
    <property type="molecule type" value="Genomic_DNA"/>
</dbReference>
<dbReference type="SUPFAM" id="SSF51735">
    <property type="entry name" value="NAD(P)-binding Rossmann-fold domains"/>
    <property type="match status" value="1"/>
</dbReference>
<dbReference type="AlphaFoldDB" id="A0A9P8UA15"/>
<dbReference type="Gene3D" id="3.40.50.720">
    <property type="entry name" value="NAD(P)-binding Rossmann-like Domain"/>
    <property type="match status" value="1"/>
</dbReference>